<evidence type="ECO:0000313" key="1">
    <source>
        <dbReference type="EMBL" id="QQK08169.1"/>
    </source>
</evidence>
<sequence length="94" mass="11391">MNDLESIRKEIDKVDKEIITLFEKRMDLVKYVVDYKIKNNMKVLDSSRENLIIEKNKNLLQNKEYSQYLEDFFKSLMDISKDIQEKILKENINE</sequence>
<keyword evidence="1" id="KW-0413">Isomerase</keyword>
<proteinExistence type="predicted"/>
<keyword evidence="2" id="KW-1185">Reference proteome</keyword>
<protein>
    <submittedName>
        <fullName evidence="1">Chorismate mutase</fullName>
        <ecNumber evidence="1">5.4.99.5</ecNumber>
    </submittedName>
</protein>
<gene>
    <name evidence="1" type="ORF">JFY71_01135</name>
</gene>
<reference evidence="1 2" key="1">
    <citation type="journal article" date="2022" name="Int. J. Syst. Evol. Microbiol.">
        <title>Miniphocaeibacter halophilus sp. nov., an ammonium-tolerant acetate-producing bacterium isolated from a biogas system.</title>
        <authorList>
            <person name="Schnurer A."/>
            <person name="Singh A."/>
            <person name="Bi S."/>
            <person name="Qiao W."/>
            <person name="Westerholm M."/>
        </authorList>
    </citation>
    <scope>NUCLEOTIDE SEQUENCE [LARGE SCALE GENOMIC DNA]</scope>
    <source>
        <strain evidence="1 2">AMB_01</strain>
    </source>
</reference>
<dbReference type="Proteomes" id="UP000595814">
    <property type="component" value="Chromosome"/>
</dbReference>
<accession>A0AC61MRG8</accession>
<dbReference type="EMBL" id="CP066744">
    <property type="protein sequence ID" value="QQK08169.1"/>
    <property type="molecule type" value="Genomic_DNA"/>
</dbReference>
<evidence type="ECO:0000313" key="2">
    <source>
        <dbReference type="Proteomes" id="UP000595814"/>
    </source>
</evidence>
<organism evidence="1 2">
    <name type="scientific">Miniphocaeibacter halophilus</name>
    <dbReference type="NCBI Taxonomy" id="2931922"/>
    <lineage>
        <taxon>Bacteria</taxon>
        <taxon>Bacillati</taxon>
        <taxon>Bacillota</taxon>
        <taxon>Tissierellia</taxon>
        <taxon>Tissierellales</taxon>
        <taxon>Peptoniphilaceae</taxon>
        <taxon>Miniphocaeibacter</taxon>
    </lineage>
</organism>
<dbReference type="EC" id="5.4.99.5" evidence="1"/>
<name>A0AC61MRG8_9FIRM</name>